<dbReference type="Pfam" id="PF00795">
    <property type="entry name" value="CN_hydrolase"/>
    <property type="match status" value="1"/>
</dbReference>
<dbReference type="STRING" id="880072.Desac_2765"/>
<evidence type="ECO:0000256" key="1">
    <source>
        <dbReference type="ARBA" id="ARBA00004651"/>
    </source>
</evidence>
<dbReference type="Proteomes" id="UP000000483">
    <property type="component" value="Chromosome"/>
</dbReference>
<evidence type="ECO:0000313" key="11">
    <source>
        <dbReference type="EMBL" id="AEB10578.1"/>
    </source>
</evidence>
<dbReference type="EC" id="2.3.1.269" evidence="9"/>
<dbReference type="eggNOG" id="COG0815">
    <property type="taxonomic scope" value="Bacteria"/>
</dbReference>
<dbReference type="GO" id="GO:0042158">
    <property type="term" value="P:lipoprotein biosynthetic process"/>
    <property type="evidence" value="ECO:0007669"/>
    <property type="project" value="UniProtKB-UniRule"/>
</dbReference>
<evidence type="ECO:0000256" key="4">
    <source>
        <dbReference type="ARBA" id="ARBA00022679"/>
    </source>
</evidence>
<sequence length="506" mass="55737">MLFKLLAAALSGLLLAIALPKFNIAYCLWIGLIPLLWALQGTSGRKAFLVGLINGLAQNLGTLYWIMYVTVVYGKLPAPVGGIILLLLAAYISLYRGLWAWLYTWGETRGLAGYWWGPALWVSLEFVQTYMFSGFPWMLLGYGLHQSPYLIQVVDITGTYGLAALIVMVNIGLYQLLQGWAVGRARFRPLAISLVFLGIALGYGYFRLPQVQQQMAQSPTAKLSVVQGNIEQGRKWDPHYQGETINIYGELTRKSSIQQPQVIVWPETAAPFFFLRDKELSARLINIARQNGSYLFFGSPAFEFGPAGEFFFNRAYLLSPDGEVVGSYDKAHLVPYGEYVPLRRLFPFIGKMVPMVGDFKEGPPGVVLALPQVNLGSLICFESIFPYLSRAMVRNGANVLVNITNDAWFGRTSAPYQHLAMAVVRAVENRVALARAANTGVSALATPDGGILWTSELYTTAAHTAALPLLSGGSFYTRYGDIFSWSAIGLTILGLASGLALGRRRR</sequence>
<dbReference type="EMBL" id="CP002629">
    <property type="protein sequence ID" value="AEB10578.1"/>
    <property type="molecule type" value="Genomic_DNA"/>
</dbReference>
<dbReference type="Pfam" id="PF20154">
    <property type="entry name" value="LNT_N"/>
    <property type="match status" value="1"/>
</dbReference>
<evidence type="ECO:0000256" key="5">
    <source>
        <dbReference type="ARBA" id="ARBA00022692"/>
    </source>
</evidence>
<dbReference type="AlphaFoldDB" id="F2NE10"/>
<dbReference type="NCBIfam" id="TIGR00546">
    <property type="entry name" value="lnt"/>
    <property type="match status" value="1"/>
</dbReference>
<comment type="function">
    <text evidence="9">Catalyzes the phospholipid dependent N-acylation of the N-terminal cysteine of apolipoprotein, the last step in lipoprotein maturation.</text>
</comment>
<keyword evidence="8 9" id="KW-0012">Acyltransferase</keyword>
<reference evidence="11 12" key="1">
    <citation type="journal article" date="2011" name="Stand. Genomic Sci.">
        <title>Complete genome sequence of the acetate-degrading sulfate reducer Desulfobacca acetoxidans type strain (ASRB2).</title>
        <authorList>
            <person name="Goker M."/>
            <person name="Teshima H."/>
            <person name="Lapidus A."/>
            <person name="Nolan M."/>
            <person name="Lucas S."/>
            <person name="Hammon N."/>
            <person name="Deshpande S."/>
            <person name="Cheng J.F."/>
            <person name="Tapia R."/>
            <person name="Han C."/>
            <person name="Goodwin L."/>
            <person name="Pitluck S."/>
            <person name="Huntemann M."/>
            <person name="Liolios K."/>
            <person name="Ivanova N."/>
            <person name="Pagani I."/>
            <person name="Mavromatis K."/>
            <person name="Ovchinikova G."/>
            <person name="Pati A."/>
            <person name="Chen A."/>
            <person name="Palaniappan K."/>
            <person name="Land M."/>
            <person name="Hauser L."/>
            <person name="Brambilla E.M."/>
            <person name="Rohde M."/>
            <person name="Spring S."/>
            <person name="Detter J.C."/>
            <person name="Woyke T."/>
            <person name="Bristow J."/>
            <person name="Eisen J.A."/>
            <person name="Markowitz V."/>
            <person name="Hugenholtz P."/>
            <person name="Kyrpides N.C."/>
            <person name="Klenk H.P."/>
        </authorList>
    </citation>
    <scope>NUCLEOTIDE SEQUENCE [LARGE SCALE GENOMIC DNA]</scope>
    <source>
        <strain evidence="12">ATCC 700848 / DSM 11109 / ASRB2</strain>
    </source>
</reference>
<keyword evidence="3 9" id="KW-1003">Cell membrane</keyword>
<feature type="domain" description="CN hydrolase" evidence="10">
    <location>
        <begin position="226"/>
        <end position="469"/>
    </location>
</feature>
<feature type="transmembrane region" description="Helical" evidence="9">
    <location>
        <begin position="482"/>
        <end position="502"/>
    </location>
</feature>
<evidence type="ECO:0000256" key="9">
    <source>
        <dbReference type="HAMAP-Rule" id="MF_01148"/>
    </source>
</evidence>
<dbReference type="PANTHER" id="PTHR38686">
    <property type="entry name" value="APOLIPOPROTEIN N-ACYLTRANSFERASE"/>
    <property type="match status" value="1"/>
</dbReference>
<comment type="catalytic activity">
    <reaction evidence="9">
        <text>N-terminal S-1,2-diacyl-sn-glyceryl-L-cysteinyl-[lipoprotein] + a glycerophospholipid = N-acyl-S-1,2-diacyl-sn-glyceryl-L-cysteinyl-[lipoprotein] + a 2-acyl-sn-glycero-3-phospholipid + H(+)</text>
        <dbReference type="Rhea" id="RHEA:48228"/>
        <dbReference type="Rhea" id="RHEA-COMP:14681"/>
        <dbReference type="Rhea" id="RHEA-COMP:14684"/>
        <dbReference type="ChEBI" id="CHEBI:15378"/>
        <dbReference type="ChEBI" id="CHEBI:136912"/>
        <dbReference type="ChEBI" id="CHEBI:140656"/>
        <dbReference type="ChEBI" id="CHEBI:140657"/>
        <dbReference type="ChEBI" id="CHEBI:140660"/>
        <dbReference type="EC" id="2.3.1.269"/>
    </reaction>
</comment>
<dbReference type="GO" id="GO:0005886">
    <property type="term" value="C:plasma membrane"/>
    <property type="evidence" value="ECO:0007669"/>
    <property type="project" value="UniProtKB-SubCell"/>
</dbReference>
<keyword evidence="7 9" id="KW-0472">Membrane</keyword>
<dbReference type="RefSeq" id="WP_013707687.1">
    <property type="nucleotide sequence ID" value="NC_015388.1"/>
</dbReference>
<keyword evidence="11" id="KW-0449">Lipoprotein</keyword>
<keyword evidence="5 9" id="KW-0812">Transmembrane</keyword>
<accession>F2NE10</accession>
<keyword evidence="12" id="KW-1185">Reference proteome</keyword>
<dbReference type="HAMAP" id="MF_01148">
    <property type="entry name" value="Lnt"/>
    <property type="match status" value="1"/>
</dbReference>
<evidence type="ECO:0000256" key="6">
    <source>
        <dbReference type="ARBA" id="ARBA00022989"/>
    </source>
</evidence>
<feature type="transmembrane region" description="Helical" evidence="9">
    <location>
        <begin position="114"/>
        <end position="139"/>
    </location>
</feature>
<comment type="subcellular location">
    <subcellularLocation>
        <location evidence="9">Cell inner membrane</location>
        <topology evidence="9">Multi-pass membrane protein</topology>
    </subcellularLocation>
    <subcellularLocation>
        <location evidence="1">Cell membrane</location>
        <topology evidence="1">Multi-pass membrane protein</topology>
    </subcellularLocation>
</comment>
<gene>
    <name evidence="9" type="primary">lnt</name>
    <name evidence="11" type="ordered locus">Desac_2765</name>
</gene>
<evidence type="ECO:0000256" key="7">
    <source>
        <dbReference type="ARBA" id="ARBA00023136"/>
    </source>
</evidence>
<protein>
    <recommendedName>
        <fullName evidence="9">Apolipoprotein N-acyltransferase</fullName>
        <shortName evidence="9">ALP N-acyltransferase</shortName>
        <ecNumber evidence="9">2.3.1.269</ecNumber>
    </recommendedName>
</protein>
<feature type="transmembrane region" description="Helical" evidence="9">
    <location>
        <begin position="189"/>
        <end position="206"/>
    </location>
</feature>
<comment type="similarity">
    <text evidence="2 9">Belongs to the CN hydrolase family. Apolipoprotein N-acyltransferase subfamily.</text>
</comment>
<comment type="pathway">
    <text evidence="9">Protein modification; lipoprotein biosynthesis (N-acyl transfer).</text>
</comment>
<dbReference type="SUPFAM" id="SSF56317">
    <property type="entry name" value="Carbon-nitrogen hydrolase"/>
    <property type="match status" value="1"/>
</dbReference>
<evidence type="ECO:0000256" key="8">
    <source>
        <dbReference type="ARBA" id="ARBA00023315"/>
    </source>
</evidence>
<keyword evidence="9" id="KW-0997">Cell inner membrane</keyword>
<keyword evidence="6 9" id="KW-1133">Transmembrane helix</keyword>
<dbReference type="KEGG" id="dao:Desac_2765"/>
<dbReference type="GO" id="GO:0016410">
    <property type="term" value="F:N-acyltransferase activity"/>
    <property type="evidence" value="ECO:0007669"/>
    <property type="project" value="UniProtKB-UniRule"/>
</dbReference>
<dbReference type="UniPathway" id="UPA00666"/>
<dbReference type="CDD" id="cd07571">
    <property type="entry name" value="ALP_N-acyl_transferase"/>
    <property type="match status" value="1"/>
</dbReference>
<dbReference type="PANTHER" id="PTHR38686:SF1">
    <property type="entry name" value="APOLIPOPROTEIN N-ACYLTRANSFERASE"/>
    <property type="match status" value="1"/>
</dbReference>
<evidence type="ECO:0000259" key="10">
    <source>
        <dbReference type="PROSITE" id="PS50263"/>
    </source>
</evidence>
<evidence type="ECO:0000256" key="2">
    <source>
        <dbReference type="ARBA" id="ARBA00010065"/>
    </source>
</evidence>
<dbReference type="Gene3D" id="3.60.110.10">
    <property type="entry name" value="Carbon-nitrogen hydrolase"/>
    <property type="match status" value="1"/>
</dbReference>
<dbReference type="OrthoDB" id="9804277at2"/>
<dbReference type="PROSITE" id="PS50263">
    <property type="entry name" value="CN_HYDROLASE"/>
    <property type="match status" value="1"/>
</dbReference>
<dbReference type="InterPro" id="IPR003010">
    <property type="entry name" value="C-N_Hydrolase"/>
</dbReference>
<proteinExistence type="inferred from homology"/>
<evidence type="ECO:0000256" key="3">
    <source>
        <dbReference type="ARBA" id="ARBA00022475"/>
    </source>
</evidence>
<feature type="transmembrane region" description="Helical" evidence="9">
    <location>
        <begin position="80"/>
        <end position="102"/>
    </location>
</feature>
<feature type="transmembrane region" description="Helical" evidence="9">
    <location>
        <begin position="56"/>
        <end position="74"/>
    </location>
</feature>
<name>F2NE10_DESAR</name>
<dbReference type="InterPro" id="IPR004563">
    <property type="entry name" value="Apolipo_AcylTrfase"/>
</dbReference>
<dbReference type="InterPro" id="IPR045378">
    <property type="entry name" value="LNT_N"/>
</dbReference>
<feature type="transmembrane region" description="Helical" evidence="9">
    <location>
        <begin position="159"/>
        <end position="177"/>
    </location>
</feature>
<dbReference type="InterPro" id="IPR036526">
    <property type="entry name" value="C-N_Hydrolase_sf"/>
</dbReference>
<keyword evidence="4 9" id="KW-0808">Transferase</keyword>
<dbReference type="HOGENOM" id="CLU_019563_1_2_7"/>
<organism evidence="11 12">
    <name type="scientific">Desulfobacca acetoxidans (strain ATCC 700848 / DSM 11109 / ASRB2)</name>
    <dbReference type="NCBI Taxonomy" id="880072"/>
    <lineage>
        <taxon>Bacteria</taxon>
        <taxon>Pseudomonadati</taxon>
        <taxon>Thermodesulfobacteriota</taxon>
        <taxon>Desulfobaccia</taxon>
        <taxon>Desulfobaccales</taxon>
        <taxon>Desulfobaccaceae</taxon>
        <taxon>Desulfobacca</taxon>
    </lineage>
</organism>
<reference evidence="12" key="2">
    <citation type="submission" date="2011-03" db="EMBL/GenBank/DDBJ databases">
        <title>The complete genome of Desulfobacca acetoxidans DSM 11109.</title>
        <authorList>
            <consortium name="US DOE Joint Genome Institute (JGI-PGF)"/>
            <person name="Lucas S."/>
            <person name="Copeland A."/>
            <person name="Lapidus A."/>
            <person name="Bruce D."/>
            <person name="Goodwin L."/>
            <person name="Pitluck S."/>
            <person name="Peters L."/>
            <person name="Kyrpides N."/>
            <person name="Mavromatis K."/>
            <person name="Ivanova N."/>
            <person name="Ovchinnikova G."/>
            <person name="Teshima H."/>
            <person name="Detter J.C."/>
            <person name="Han C."/>
            <person name="Land M."/>
            <person name="Hauser L."/>
            <person name="Markowitz V."/>
            <person name="Cheng J.-F."/>
            <person name="Hugenholtz P."/>
            <person name="Woyke T."/>
            <person name="Wu D."/>
            <person name="Spring S."/>
            <person name="Schueler E."/>
            <person name="Brambilla E."/>
            <person name="Klenk H.-P."/>
            <person name="Eisen J.A."/>
        </authorList>
    </citation>
    <scope>NUCLEOTIDE SEQUENCE [LARGE SCALE GENOMIC DNA]</scope>
    <source>
        <strain evidence="12">ATCC 700848 / DSM 11109 / ASRB2</strain>
    </source>
</reference>
<evidence type="ECO:0000313" key="12">
    <source>
        <dbReference type="Proteomes" id="UP000000483"/>
    </source>
</evidence>